<evidence type="ECO:0000313" key="2">
    <source>
        <dbReference type="EMBL" id="GJE94831.1"/>
    </source>
</evidence>
<dbReference type="Proteomes" id="UP000703269">
    <property type="component" value="Unassembled WGS sequence"/>
</dbReference>
<dbReference type="AlphaFoldDB" id="A0A9P3GHE0"/>
<feature type="region of interest" description="Disordered" evidence="1">
    <location>
        <begin position="77"/>
        <end position="116"/>
    </location>
</feature>
<keyword evidence="3" id="KW-1185">Reference proteome</keyword>
<dbReference type="EMBL" id="BPQB01000043">
    <property type="protein sequence ID" value="GJE94831.1"/>
    <property type="molecule type" value="Genomic_DNA"/>
</dbReference>
<organism evidence="2 3">
    <name type="scientific">Phanerochaete sordida</name>
    <dbReference type="NCBI Taxonomy" id="48140"/>
    <lineage>
        <taxon>Eukaryota</taxon>
        <taxon>Fungi</taxon>
        <taxon>Dikarya</taxon>
        <taxon>Basidiomycota</taxon>
        <taxon>Agaricomycotina</taxon>
        <taxon>Agaricomycetes</taxon>
        <taxon>Polyporales</taxon>
        <taxon>Phanerochaetaceae</taxon>
        <taxon>Phanerochaete</taxon>
    </lineage>
</organism>
<comment type="caution">
    <text evidence="2">The sequence shown here is derived from an EMBL/GenBank/DDBJ whole genome shotgun (WGS) entry which is preliminary data.</text>
</comment>
<accession>A0A9P3GHE0</accession>
<protein>
    <submittedName>
        <fullName evidence="2">Uncharacterized protein</fullName>
    </submittedName>
</protein>
<feature type="compositionally biased region" description="Basic residues" evidence="1">
    <location>
        <begin position="91"/>
        <end position="100"/>
    </location>
</feature>
<sequence>MEFSCVSARLARAGGGSPRTTAPCFASSPRNRATGLPRQMLSLCRTCMIEFGALASSHPGTLVPEACDSDLAICSRRRQRQPSSPTLHSSDRRRHARAHRRECAGPSVPCASGARTKSFWAPGCTSS</sequence>
<evidence type="ECO:0000256" key="1">
    <source>
        <dbReference type="SAM" id="MobiDB-lite"/>
    </source>
</evidence>
<name>A0A9P3GHE0_9APHY</name>
<reference evidence="2 3" key="1">
    <citation type="submission" date="2021-08" db="EMBL/GenBank/DDBJ databases">
        <title>Draft Genome Sequence of Phanerochaete sordida strain YK-624.</title>
        <authorList>
            <person name="Mori T."/>
            <person name="Dohra H."/>
            <person name="Suzuki T."/>
            <person name="Kawagishi H."/>
            <person name="Hirai H."/>
        </authorList>
    </citation>
    <scope>NUCLEOTIDE SEQUENCE [LARGE SCALE GENOMIC DNA]</scope>
    <source>
        <strain evidence="2 3">YK-624</strain>
    </source>
</reference>
<gene>
    <name evidence="2" type="ORF">PsYK624_110060</name>
</gene>
<evidence type="ECO:0000313" key="3">
    <source>
        <dbReference type="Proteomes" id="UP000703269"/>
    </source>
</evidence>
<proteinExistence type="predicted"/>